<name>A0AAW9RQ19_9HYPH</name>
<sequence length="624" mass="68765">MEFLLSNLPVDDAQAILERLNRVRITEAPLTTVSDYGPFQTYLSAAALAEGSHDLVFDGSVFVHDKLISNFRNLDGPSLRDLEDMASSRPGDTAGCFCLVSIDRDTGGFLIQFDPLNAYPCFLWRSGDRFAVSNNIHFIGALVPATGGRLTRSVLPYLADFALGSGYDAGSPYEEIDIVGPGEALRGGPDLQVVRRGIHMQDATEGASYEEALDHAAQRLRQRIEALAAAFDGQNVFFDLTGGMDSRMVLAAVVARAPRLGWDYRTMYDYPHPDGHCAALIGETFGLGRVQGIPWFERRGLSAIQQMRFETFVSMGAGAKTGTTISVPYTDTAHIHGGYGEIAGGTRNSLRFWSGTHPPTYPDLSENYLARLASIGLLRYFTPRGIAWLRSLLEARLGTYEAAGAAATDAPLHFYNLGRLRSHFGMLSRLRGQTRNYIDLLYDIHLQSCALKAAPMARMKGKVNLDLIRRVGGDAVAGLPLANEEWDAALFAKEEQRAAIRKPPITAKTPKSFQTDPVKRQIPPSTSERDTSFRPRLDPNLRKYDMTTVAAPLRDVYRRQAFLATYLPETRGAGDLETLLDWGEVDALLSAPAEALKRHPVEPFLQALCDCVIWLRNEELSVFA</sequence>
<accession>A0AAW9RQ19</accession>
<dbReference type="SUPFAM" id="SSF56235">
    <property type="entry name" value="N-terminal nucleophile aminohydrolases (Ntn hydrolases)"/>
    <property type="match status" value="1"/>
</dbReference>
<reference evidence="2 3" key="1">
    <citation type="submission" date="2024-02" db="EMBL/GenBank/DDBJ databases">
        <title>Genome analysis and characterization of Microbaculum marinisediminis sp. nov., isolated from marine sediment.</title>
        <authorList>
            <person name="Du Z.-J."/>
            <person name="Ye Y.-Q."/>
            <person name="Zhang Z.-R."/>
            <person name="Yuan S.-M."/>
            <person name="Zhang X.-Y."/>
        </authorList>
    </citation>
    <scope>NUCLEOTIDE SEQUENCE [LARGE SCALE GENOMIC DNA]</scope>
    <source>
        <strain evidence="2 3">SDUM1044001</strain>
    </source>
</reference>
<dbReference type="EMBL" id="JAZHOF010000009">
    <property type="protein sequence ID" value="MEJ8573985.1"/>
    <property type="molecule type" value="Genomic_DNA"/>
</dbReference>
<dbReference type="Proteomes" id="UP001378188">
    <property type="component" value="Unassembled WGS sequence"/>
</dbReference>
<gene>
    <name evidence="2" type="ORF">V3328_21030</name>
</gene>
<feature type="region of interest" description="Disordered" evidence="1">
    <location>
        <begin position="507"/>
        <end position="539"/>
    </location>
</feature>
<dbReference type="AlphaFoldDB" id="A0AAW9RQ19"/>
<protein>
    <recommendedName>
        <fullName evidence="4">Asparagine synthetase domain-containing protein</fullName>
    </recommendedName>
</protein>
<evidence type="ECO:0000313" key="3">
    <source>
        <dbReference type="Proteomes" id="UP001378188"/>
    </source>
</evidence>
<evidence type="ECO:0000256" key="1">
    <source>
        <dbReference type="SAM" id="MobiDB-lite"/>
    </source>
</evidence>
<evidence type="ECO:0000313" key="2">
    <source>
        <dbReference type="EMBL" id="MEJ8573985.1"/>
    </source>
</evidence>
<keyword evidence="3" id="KW-1185">Reference proteome</keyword>
<evidence type="ECO:0008006" key="4">
    <source>
        <dbReference type="Google" id="ProtNLM"/>
    </source>
</evidence>
<dbReference type="RefSeq" id="WP_340331678.1">
    <property type="nucleotide sequence ID" value="NZ_JAZHOF010000009.1"/>
</dbReference>
<feature type="compositionally biased region" description="Basic and acidic residues" evidence="1">
    <location>
        <begin position="527"/>
        <end position="539"/>
    </location>
</feature>
<dbReference type="InterPro" id="IPR029055">
    <property type="entry name" value="Ntn_hydrolases_N"/>
</dbReference>
<proteinExistence type="predicted"/>
<organism evidence="2 3">
    <name type="scientific">Microbaculum marinum</name>
    <dbReference type="NCBI Taxonomy" id="1764581"/>
    <lineage>
        <taxon>Bacteria</taxon>
        <taxon>Pseudomonadati</taxon>
        <taxon>Pseudomonadota</taxon>
        <taxon>Alphaproteobacteria</taxon>
        <taxon>Hyphomicrobiales</taxon>
        <taxon>Tepidamorphaceae</taxon>
        <taxon>Microbaculum</taxon>
    </lineage>
</organism>
<comment type="caution">
    <text evidence="2">The sequence shown here is derived from an EMBL/GenBank/DDBJ whole genome shotgun (WGS) entry which is preliminary data.</text>
</comment>